<comment type="caution">
    <text evidence="2">The sequence shown here is derived from an EMBL/GenBank/DDBJ whole genome shotgun (WGS) entry which is preliminary data.</text>
</comment>
<evidence type="ECO:0000313" key="2">
    <source>
        <dbReference type="EMBL" id="KAG7344000.1"/>
    </source>
</evidence>
<evidence type="ECO:0000256" key="1">
    <source>
        <dbReference type="SAM" id="MobiDB-lite"/>
    </source>
</evidence>
<protein>
    <submittedName>
        <fullName evidence="2">Uncharacterized protein</fullName>
    </submittedName>
</protein>
<reference evidence="2" key="1">
    <citation type="journal article" date="2021" name="Sci. Rep.">
        <title>Diploid genomic architecture of Nitzschia inconspicua, an elite biomass production diatom.</title>
        <authorList>
            <person name="Oliver A."/>
            <person name="Podell S."/>
            <person name="Pinowska A."/>
            <person name="Traller J.C."/>
            <person name="Smith S.R."/>
            <person name="McClure R."/>
            <person name="Beliaev A."/>
            <person name="Bohutskyi P."/>
            <person name="Hill E.A."/>
            <person name="Rabines A."/>
            <person name="Zheng H."/>
            <person name="Allen L.Z."/>
            <person name="Kuo A."/>
            <person name="Grigoriev I.V."/>
            <person name="Allen A.E."/>
            <person name="Hazlebeck D."/>
            <person name="Allen E.E."/>
        </authorList>
    </citation>
    <scope>NUCLEOTIDE SEQUENCE</scope>
    <source>
        <strain evidence="2">Hildebrandi</strain>
    </source>
</reference>
<organism evidence="2 3">
    <name type="scientific">Nitzschia inconspicua</name>
    <dbReference type="NCBI Taxonomy" id="303405"/>
    <lineage>
        <taxon>Eukaryota</taxon>
        <taxon>Sar</taxon>
        <taxon>Stramenopiles</taxon>
        <taxon>Ochrophyta</taxon>
        <taxon>Bacillariophyta</taxon>
        <taxon>Bacillariophyceae</taxon>
        <taxon>Bacillariophycidae</taxon>
        <taxon>Bacillariales</taxon>
        <taxon>Bacillariaceae</taxon>
        <taxon>Nitzschia</taxon>
    </lineage>
</organism>
<proteinExistence type="predicted"/>
<feature type="region of interest" description="Disordered" evidence="1">
    <location>
        <begin position="32"/>
        <end position="128"/>
    </location>
</feature>
<reference evidence="2" key="2">
    <citation type="submission" date="2021-04" db="EMBL/GenBank/DDBJ databases">
        <authorList>
            <person name="Podell S."/>
        </authorList>
    </citation>
    <scope>NUCLEOTIDE SEQUENCE</scope>
    <source>
        <strain evidence="2">Hildebrandi</strain>
    </source>
</reference>
<gene>
    <name evidence="2" type="ORF">IV203_022008</name>
</gene>
<feature type="compositionally biased region" description="Polar residues" evidence="1">
    <location>
        <begin position="66"/>
        <end position="76"/>
    </location>
</feature>
<feature type="compositionally biased region" description="Low complexity" evidence="1">
    <location>
        <begin position="55"/>
        <end position="65"/>
    </location>
</feature>
<dbReference type="AlphaFoldDB" id="A0A9K3KHX4"/>
<evidence type="ECO:0000313" key="3">
    <source>
        <dbReference type="Proteomes" id="UP000693970"/>
    </source>
</evidence>
<dbReference type="OrthoDB" id="54835at2759"/>
<dbReference type="EMBL" id="JAGRRH010000023">
    <property type="protein sequence ID" value="KAG7344000.1"/>
    <property type="molecule type" value="Genomic_DNA"/>
</dbReference>
<accession>A0A9K3KHX4</accession>
<keyword evidence="3" id="KW-1185">Reference proteome</keyword>
<sequence>MTSRKLQTTQITHVFQRKECIGGTTTTTNAAVETAVVTTPRQDDREEDAPATGVSSITASSFSSSLVATPRTSTGPSARLVTTGKKRQYVPLSSTQSSQDNDGQHEEEEDQEDNCKPRAKPSFPQDQDDRAIVNDIIPQEIIDLENQEEDGDYEEEDESDEHNVTAYGHQLSDFRPIEIVGESTARQIIKPYCVESATLIKEENFFESPFGKFAEQLRRRKITINRGVYCILSATGKSILKIGSTKNFRKRYNYFLKKYDMKEWRFFIMVDFNNTNETINERMNEIYAGMMTALAEASVLDPFQTFLVNTLMERGGDRLDTKETVWIQMIEIGLQYEFGVAVISEFAMFSRRVAQELYHTASTKAQQVMRHLSVLLSKARNGETIPLQELSSWMSGVKYLSSNVETSRCILGEQFREKFKDTLPLPPVANPRRTHDYFDTSKYTDYQKENGRMVFFQSSHDFLTERFKFKHIETILDGEIALYLDASQLHVVVLHRPVCVASDARICISHKLQWQRGIAVATLCNIGRLVRGEPVLSPKDRFSNPIHAMLAFHIIIVIREYHGGLRHAAAFYRDFVTPETTKAILYNGLTKATENAPVAQQLRQKYVSARGQKRQEKLDKGEKFRCHDSCIMGQARSITCQHPSESSKQYLAEKLIYLFRAYPSRHSRNFRYFVNKHLFHTLRDDLLQIWEAKAANVGNRTTGPKKAPTRDDVRSNDQSLEELLRTHGPQNGEIGGEKFWIKEHQDVLAHPADGTPSTDPDWTFPSGKLVFDELCLEGLRERFKKRPRQDTCHNTVQATRYPTFGLRKRMVRNRRFEQFPVSCEAYTLVYVVLQDARPVGSIVPLEQHTTERIIIPNQKWSNDCVVCSTKERQEHPFMKREEMRRKKLLTKSIFGCPQCNRKGCICMQRLLERFRSSNVSYMM</sequence>
<name>A0A9K3KHX4_9STRA</name>
<dbReference type="Proteomes" id="UP000693970">
    <property type="component" value="Unassembled WGS sequence"/>
</dbReference>